<sequence length="473" mass="56397">MKIKLIYLINLLILLFKNSKGVNPNEEFIATVEALKYAEMVKMAEDYVKFIQNFEERNEEILKEFLIKIISQFYGHFVGNFRKSLNNSAYSIYKNFVANDQGWNEAFENVFNEYIIKAGLLKNKLEGLEVEKTNFCEFHNFVELFVNDKELLKNTEWSDKLMAMNKFLQQDTKSLPQNINCQNQQQIELLVQEYLSPSRIKQFYFINLGKIKMLLDKKIYEFCNLIENKKFTKRTFLALLGSELLAKLEEAYPELMEIGKIIPEVLLHLYENVLLLNQEDKEIYELDSNIDERLNKEIRLHLTLLLMKLGVLEILIPPELKILIKNYKENAYLWLKTREGKLFFKFYYFVSFVDSNKSLLKKTNKNYVKEFMDKLNIYITVNEGKNDLTEIREYLSDGSFNYLKEELKSNEQLREKFKRNRCSRLRLYNFFSNLTNYDELINEMELIDEEGWTIKVLIISSAWNSFKPDHKKC</sequence>
<dbReference type="Proteomes" id="UP000095281">
    <property type="component" value="Unplaced"/>
</dbReference>
<evidence type="ECO:0000313" key="3">
    <source>
        <dbReference type="WBParaSite" id="MhA1_Contig280.frz3.gene3"/>
    </source>
</evidence>
<feature type="signal peptide" evidence="1">
    <location>
        <begin position="1"/>
        <end position="21"/>
    </location>
</feature>
<evidence type="ECO:0000256" key="1">
    <source>
        <dbReference type="SAM" id="SignalP"/>
    </source>
</evidence>
<protein>
    <submittedName>
        <fullName evidence="3">Cullin domain-containing protein</fullName>
    </submittedName>
</protein>
<name>A0A1I8BJE0_MELHA</name>
<reference evidence="3" key="1">
    <citation type="submission" date="2016-11" db="UniProtKB">
        <authorList>
            <consortium name="WormBaseParasite"/>
        </authorList>
    </citation>
    <scope>IDENTIFICATION</scope>
</reference>
<dbReference type="AlphaFoldDB" id="A0A1I8BJE0"/>
<dbReference type="WBParaSite" id="MhA1_Contig280.frz3.gene3">
    <property type="protein sequence ID" value="MhA1_Contig280.frz3.gene3"/>
    <property type="gene ID" value="MhA1_Contig280.frz3.gene3"/>
</dbReference>
<accession>A0A1I8BJE0</accession>
<evidence type="ECO:0000313" key="2">
    <source>
        <dbReference type="Proteomes" id="UP000095281"/>
    </source>
</evidence>
<proteinExistence type="predicted"/>
<keyword evidence="2" id="KW-1185">Reference proteome</keyword>
<feature type="chain" id="PRO_5009315869" evidence="1">
    <location>
        <begin position="22"/>
        <end position="473"/>
    </location>
</feature>
<keyword evidence="1" id="KW-0732">Signal</keyword>
<organism evidence="2 3">
    <name type="scientific">Meloidogyne hapla</name>
    <name type="common">Root-knot nematode worm</name>
    <dbReference type="NCBI Taxonomy" id="6305"/>
    <lineage>
        <taxon>Eukaryota</taxon>
        <taxon>Metazoa</taxon>
        <taxon>Ecdysozoa</taxon>
        <taxon>Nematoda</taxon>
        <taxon>Chromadorea</taxon>
        <taxon>Rhabditida</taxon>
        <taxon>Tylenchina</taxon>
        <taxon>Tylenchomorpha</taxon>
        <taxon>Tylenchoidea</taxon>
        <taxon>Meloidogynidae</taxon>
        <taxon>Meloidogyninae</taxon>
        <taxon>Meloidogyne</taxon>
    </lineage>
</organism>